<reference evidence="2 3" key="1">
    <citation type="submission" date="2016-10" db="EMBL/GenBank/DDBJ databases">
        <authorList>
            <person name="de Groot N.N."/>
        </authorList>
    </citation>
    <scope>NUCLEOTIDE SEQUENCE [LARGE SCALE GENOMIC DNA]</scope>
    <source>
        <strain evidence="2 3">IBRC-M10418</strain>
    </source>
</reference>
<keyword evidence="1" id="KW-0472">Membrane</keyword>
<evidence type="ECO:0000256" key="1">
    <source>
        <dbReference type="SAM" id="Phobius"/>
    </source>
</evidence>
<keyword evidence="3" id="KW-1185">Reference proteome</keyword>
<feature type="transmembrane region" description="Helical" evidence="1">
    <location>
        <begin position="34"/>
        <end position="57"/>
    </location>
</feature>
<dbReference type="RefSeq" id="WP_092815086.1">
    <property type="nucleotide sequence ID" value="NZ_FNWU01000001.1"/>
</dbReference>
<dbReference type="AlphaFoldDB" id="A0A1H6I4X1"/>
<keyword evidence="1" id="KW-1133">Transmembrane helix</keyword>
<gene>
    <name evidence="2" type="ORF">SAMN05192561_101997</name>
</gene>
<dbReference type="STRING" id="1267564.SAMN05192561_101997"/>
<dbReference type="Proteomes" id="UP000199215">
    <property type="component" value="Unassembled WGS sequence"/>
</dbReference>
<sequence>MADRRTVRCLGCEEVIDADARVCPHCGELQPTPILAAGAVVIGVFAFLFGFLLGAFTVGLTRWIGFTLAVVGFGLAVGGYTSYLDSKAQRGGRAR</sequence>
<name>A0A1H6I4X1_9EURY</name>
<feature type="transmembrane region" description="Helical" evidence="1">
    <location>
        <begin position="63"/>
        <end position="83"/>
    </location>
</feature>
<accession>A0A1H6I4X1</accession>
<keyword evidence="1" id="KW-0812">Transmembrane</keyword>
<protein>
    <recommendedName>
        <fullName evidence="4">Zinc-ribbon domain-containing protein</fullName>
    </recommendedName>
</protein>
<proteinExistence type="predicted"/>
<evidence type="ECO:0008006" key="4">
    <source>
        <dbReference type="Google" id="ProtNLM"/>
    </source>
</evidence>
<evidence type="ECO:0000313" key="3">
    <source>
        <dbReference type="Proteomes" id="UP000199215"/>
    </source>
</evidence>
<organism evidence="2 3">
    <name type="scientific">Halopenitus malekzadehii</name>
    <dbReference type="NCBI Taxonomy" id="1267564"/>
    <lineage>
        <taxon>Archaea</taxon>
        <taxon>Methanobacteriati</taxon>
        <taxon>Methanobacteriota</taxon>
        <taxon>Stenosarchaea group</taxon>
        <taxon>Halobacteria</taxon>
        <taxon>Halobacteriales</taxon>
        <taxon>Haloferacaceae</taxon>
        <taxon>Halopenitus</taxon>
    </lineage>
</organism>
<evidence type="ECO:0000313" key="2">
    <source>
        <dbReference type="EMBL" id="SEH43188.1"/>
    </source>
</evidence>
<dbReference type="OrthoDB" id="329728at2157"/>
<dbReference type="EMBL" id="FNWU01000001">
    <property type="protein sequence ID" value="SEH43188.1"/>
    <property type="molecule type" value="Genomic_DNA"/>
</dbReference>